<sequence>MSKCPRCFNPLVSDWFAWTEVKPTKLENDERATAFSGRQVRMGKTCELRRPQDAPRSWVPEAQWPESQLGGPAAEICPICHYELPYMWRWGTTTCLVMAGARATGKTVYIAVLIKQLQKHAERLNTIVEPANKKTAEMYENYYERPLFEERGILGSTPSASTEGSHQHEPLIFTIGTWNGVKHYLVIRDVAGEDLENANVEGLAWQFFAASDAVLFMFDPLKVDEIRHQLQDLVPMQTNRGGDPRTVLRTVMDLLGHGNPKLAVILSKFDALQALQNVKGSDWGSIMTNAGAAFSRDPSLRPVPYDDADGQLLDAEVSSLLQKLDAGPMLKNLENPRTGQRYTNRFFAVSALGESPVGARLHANGITPFRCMDPVRWVLAEQGVL</sequence>
<dbReference type="EMBL" id="RBKV01000001">
    <property type="protein sequence ID" value="RKR96599.1"/>
    <property type="molecule type" value="Genomic_DNA"/>
</dbReference>
<dbReference type="AlphaFoldDB" id="A0A495K7W5"/>
<dbReference type="OrthoDB" id="143162at2"/>
<reference evidence="1 2" key="1">
    <citation type="submission" date="2018-10" db="EMBL/GenBank/DDBJ databases">
        <title>Sequencing the genomes of 1000 actinobacteria strains.</title>
        <authorList>
            <person name="Klenk H.-P."/>
        </authorList>
    </citation>
    <scope>NUCLEOTIDE SEQUENCE [LARGE SCALE GENOMIC DNA]</scope>
    <source>
        <strain evidence="1 2">DSM 44343</strain>
    </source>
</reference>
<comment type="caution">
    <text evidence="1">The sequence shown here is derived from an EMBL/GenBank/DDBJ whole genome shotgun (WGS) entry which is preliminary data.</text>
</comment>
<dbReference type="Proteomes" id="UP000274762">
    <property type="component" value="Unassembled WGS sequence"/>
</dbReference>
<name>A0A495K7W5_WILMA</name>
<organism evidence="1 2">
    <name type="scientific">Williamsia marianensis</name>
    <dbReference type="NCBI Taxonomy" id="85044"/>
    <lineage>
        <taxon>Bacteria</taxon>
        <taxon>Bacillati</taxon>
        <taxon>Actinomycetota</taxon>
        <taxon>Actinomycetes</taxon>
        <taxon>Mycobacteriales</taxon>
        <taxon>Nocardiaceae</taxon>
        <taxon>Williamsia</taxon>
    </lineage>
</organism>
<evidence type="ECO:0000313" key="2">
    <source>
        <dbReference type="Proteomes" id="UP000274762"/>
    </source>
</evidence>
<dbReference type="RefSeq" id="WP_062795564.1">
    <property type="nucleotide sequence ID" value="NZ_CBCRXS010000003.1"/>
</dbReference>
<protein>
    <submittedName>
        <fullName evidence="1">Uncharacterized protein</fullName>
    </submittedName>
</protein>
<accession>A0A495K7W5</accession>
<proteinExistence type="predicted"/>
<evidence type="ECO:0000313" key="1">
    <source>
        <dbReference type="EMBL" id="RKR96599.1"/>
    </source>
</evidence>
<gene>
    <name evidence="1" type="ORF">DFJ75_3452</name>
</gene>